<name>A0ABS5SPH3_9PROT</name>
<comment type="caution">
    <text evidence="3">The sequence shown here is derived from an EMBL/GenBank/DDBJ whole genome shotgun (WGS) entry which is preliminary data.</text>
</comment>
<evidence type="ECO:0000313" key="3">
    <source>
        <dbReference type="EMBL" id="MBT0675699.1"/>
    </source>
</evidence>
<evidence type="ECO:0000259" key="2">
    <source>
        <dbReference type="PROSITE" id="PS51782"/>
    </source>
</evidence>
<keyword evidence="4" id="KW-1185">Reference proteome</keyword>
<dbReference type="Pfam" id="PF01476">
    <property type="entry name" value="LysM"/>
    <property type="match status" value="1"/>
</dbReference>
<dbReference type="InterPro" id="IPR023346">
    <property type="entry name" value="Lysozyme-like_dom_sf"/>
</dbReference>
<dbReference type="Proteomes" id="UP001519538">
    <property type="component" value="Unassembled WGS sequence"/>
</dbReference>
<dbReference type="RefSeq" id="WP_214164817.1">
    <property type="nucleotide sequence ID" value="NZ_JABLUU010000010.1"/>
</dbReference>
<dbReference type="Gene3D" id="3.10.350.10">
    <property type="entry name" value="LysM domain"/>
    <property type="match status" value="1"/>
</dbReference>
<proteinExistence type="predicted"/>
<reference evidence="3 4" key="1">
    <citation type="journal article" date="2021" name="Astrobiology">
        <title>Bacterial Cellulose Retains Robustness but Its Synthesis Declines After Exposure to a Mars-Like Environment Simulated Outside the International Space Station.</title>
        <authorList>
            <person name="Orlovska I."/>
            <person name="Podolich O."/>
            <person name="Kukharenko O."/>
            <person name="Zaets I."/>
            <person name="Reva O."/>
            <person name="Khirunenko L."/>
            <person name="Zmejkoski D."/>
            <person name="Rogalsky S."/>
            <person name="Barh D."/>
            <person name="Tiwari S."/>
            <person name="Kumavath R."/>
            <person name="Goes-Neto A."/>
            <person name="Azevedo V."/>
            <person name="Brenig B."/>
            <person name="Ghosh P."/>
            <person name="de Vera J.P."/>
            <person name="Kozyrovska N."/>
        </authorList>
    </citation>
    <scope>NUCLEOTIDE SEQUENCE [LARGE SCALE GENOMIC DNA]</scope>
    <source>
        <strain evidence="3 4">IMBG 311</strain>
    </source>
</reference>
<feature type="domain" description="LysM" evidence="2">
    <location>
        <begin position="154"/>
        <end position="199"/>
    </location>
</feature>
<feature type="compositionally biased region" description="Polar residues" evidence="1">
    <location>
        <begin position="1"/>
        <end position="10"/>
    </location>
</feature>
<dbReference type="EMBL" id="JABLUU010000010">
    <property type="protein sequence ID" value="MBT0675699.1"/>
    <property type="molecule type" value="Genomic_DNA"/>
</dbReference>
<dbReference type="InterPro" id="IPR036779">
    <property type="entry name" value="LysM_dom_sf"/>
</dbReference>
<accession>A0ABS5SPH3</accession>
<gene>
    <name evidence="3" type="ORF">HNO79_09950</name>
</gene>
<dbReference type="SUPFAM" id="SSF53955">
    <property type="entry name" value="Lysozyme-like"/>
    <property type="match status" value="1"/>
</dbReference>
<feature type="region of interest" description="Disordered" evidence="1">
    <location>
        <begin position="1"/>
        <end position="21"/>
    </location>
</feature>
<evidence type="ECO:0000256" key="1">
    <source>
        <dbReference type="SAM" id="MobiDB-lite"/>
    </source>
</evidence>
<dbReference type="GeneID" id="79188060"/>
<dbReference type="CDD" id="cd00118">
    <property type="entry name" value="LysM"/>
    <property type="match status" value="1"/>
</dbReference>
<protein>
    <submittedName>
        <fullName evidence="3">LysM peptidoglycan-binding domain-containing protein</fullName>
    </submittedName>
</protein>
<sequence length="244" mass="27309">MAIQPSSANRSPFDKWKDGIDAAGRSPAQWNAWDSEIRRTVDECNRHLSNTPGYHPLDWRWIKAIIWVETGAHSPAWNRQPMQIGNPGDPGLTSLLSGKEGGDRIMPPAWKGRLTVGSARSNPVDNIRAGVGYLLMRMANFRMDTVVDPNAKIEKVTVTASNNNLWHIARNTGTTVKNLQSLNPGITPAQLKPGMELKYQKASEQRVIFGWKTISASTVADLYNHANIYDYTRKLNYVFPRVGR</sequence>
<dbReference type="InterPro" id="IPR018392">
    <property type="entry name" value="LysM"/>
</dbReference>
<dbReference type="PROSITE" id="PS51782">
    <property type="entry name" value="LYSM"/>
    <property type="match status" value="1"/>
</dbReference>
<dbReference type="SMART" id="SM00257">
    <property type="entry name" value="LysM"/>
    <property type="match status" value="1"/>
</dbReference>
<organism evidence="3 4">
    <name type="scientific">Komagataeibacter oboediens</name>
    <dbReference type="NCBI Taxonomy" id="65958"/>
    <lineage>
        <taxon>Bacteria</taxon>
        <taxon>Pseudomonadati</taxon>
        <taxon>Pseudomonadota</taxon>
        <taxon>Alphaproteobacteria</taxon>
        <taxon>Acetobacterales</taxon>
        <taxon>Acetobacteraceae</taxon>
        <taxon>Komagataeibacter</taxon>
    </lineage>
</organism>
<evidence type="ECO:0000313" key="4">
    <source>
        <dbReference type="Proteomes" id="UP001519538"/>
    </source>
</evidence>